<protein>
    <submittedName>
        <fullName evidence="1">Uncharacterized protein</fullName>
    </submittedName>
</protein>
<organism evidence="1 2">
    <name type="scientific">Acaryochloris marina (strain MBIC 11017)</name>
    <dbReference type="NCBI Taxonomy" id="329726"/>
    <lineage>
        <taxon>Bacteria</taxon>
        <taxon>Bacillati</taxon>
        <taxon>Cyanobacteriota</taxon>
        <taxon>Cyanophyceae</taxon>
        <taxon>Acaryochloridales</taxon>
        <taxon>Acaryochloridaceae</taxon>
        <taxon>Acaryochloris</taxon>
    </lineage>
</organism>
<name>A8ZKV5_ACAM1</name>
<evidence type="ECO:0000313" key="2">
    <source>
        <dbReference type="Proteomes" id="UP000000268"/>
    </source>
</evidence>
<gene>
    <name evidence="1" type="ordered locus">AM1_A0305</name>
</gene>
<accession>A8ZKV5</accession>
<keyword evidence="1" id="KW-0614">Plasmid</keyword>
<dbReference type="EMBL" id="CP000838">
    <property type="protein sequence ID" value="ABW31423.1"/>
    <property type="molecule type" value="Genomic_DNA"/>
</dbReference>
<geneLocation type="plasmid" evidence="1 2">
    <name>pREB1</name>
</geneLocation>
<evidence type="ECO:0000313" key="1">
    <source>
        <dbReference type="EMBL" id="ABW31423.1"/>
    </source>
</evidence>
<proteinExistence type="predicted"/>
<keyword evidence="2" id="KW-1185">Reference proteome</keyword>
<dbReference type="KEGG" id="amr:AM1_A0305"/>
<dbReference type="Proteomes" id="UP000000268">
    <property type="component" value="Plasmid pREB1"/>
</dbReference>
<reference evidence="1 2" key="1">
    <citation type="journal article" date="2008" name="Proc. Natl. Acad. Sci. U.S.A.">
        <title>Niche adaptation and genome expansion in the chlorophyll d-producing cyanobacterium Acaryochloris marina.</title>
        <authorList>
            <person name="Swingley W.D."/>
            <person name="Chen M."/>
            <person name="Cheung P.C."/>
            <person name="Conrad A.L."/>
            <person name="Dejesa L.C."/>
            <person name="Hao J."/>
            <person name="Honchak B.M."/>
            <person name="Karbach L.E."/>
            <person name="Kurdoglu A."/>
            <person name="Lahiri S."/>
            <person name="Mastrian S.D."/>
            <person name="Miyashita H."/>
            <person name="Page L."/>
            <person name="Ramakrishna P."/>
            <person name="Satoh S."/>
            <person name="Sattley W.M."/>
            <person name="Shimada Y."/>
            <person name="Taylor H.L."/>
            <person name="Tomo T."/>
            <person name="Tsuchiya T."/>
            <person name="Wang Z.T."/>
            <person name="Raymond J."/>
            <person name="Mimuro M."/>
            <person name="Blankenship R.E."/>
            <person name="Touchman J.W."/>
        </authorList>
    </citation>
    <scope>NUCLEOTIDE SEQUENCE [LARGE SCALE GENOMIC DNA]</scope>
    <source>
        <strain evidence="2">MBIC 11017</strain>
        <plasmid evidence="2">Plasmid pREB1</plasmid>
    </source>
</reference>
<dbReference type="HOGENOM" id="CLU_3178843_0_0_3"/>
<dbReference type="AlphaFoldDB" id="A8ZKV5"/>
<sequence length="46" mass="5227">MDWGIELNAKHQLYEVNREAPESEDGVTVDQSKGIELKTVMWGHGQ</sequence>